<keyword evidence="3" id="KW-1003">Cell membrane</keyword>
<dbReference type="InterPro" id="IPR003838">
    <property type="entry name" value="ABC3_permease_C"/>
</dbReference>
<sequence length="417" mass="46256">MSYELLIARRLRFKDDGSSGVSPSIVIAIAGIALSLVIMMTAMCVVLGFKNEIRSKVMGFDAHVMILPGLADEYESQSGLLSFTPELREVIDDTKAFASAALVLEQPGILKTDTDYQGVVVKGMQPGAAWDFVKSNLVEGCVPDYGDDSDKNRVVISRSMADALNLGVDDRINAYFFTSNAVRARRLDIAGIYDTHFSDYDKLYVFGSLPLTQGLNSADASAGSRIELRVNDENKIDDDALLLQDAMMRASYNGLLDGMYRINSVHNTGMMYFNWLELLDTNVVVILVLMTLVSGFTLISSLFIIILERVNMIGILKALGATNGEVRRIFIYLVQRLVLWGMLAGNAVGITFLLLQRHYHLLPLDPGAYYLNYVPVEINWWYILALNVGVFVVSWLMVLAPSHMVSTISPSQSIRYE</sequence>
<dbReference type="RefSeq" id="WP_136409992.1">
    <property type="nucleotide sequence ID" value="NZ_CP039393.1"/>
</dbReference>
<feature type="transmembrane region" description="Helical" evidence="7">
    <location>
        <begin position="25"/>
        <end position="49"/>
    </location>
</feature>
<evidence type="ECO:0000256" key="3">
    <source>
        <dbReference type="ARBA" id="ARBA00022475"/>
    </source>
</evidence>
<evidence type="ECO:0000256" key="5">
    <source>
        <dbReference type="ARBA" id="ARBA00022989"/>
    </source>
</evidence>
<protein>
    <submittedName>
        <fullName evidence="10">ABC transporter permease</fullName>
    </submittedName>
</protein>
<feature type="domain" description="ABC3 transporter permease C-terminal" evidence="8">
    <location>
        <begin position="285"/>
        <end position="410"/>
    </location>
</feature>
<dbReference type="PANTHER" id="PTHR30489:SF0">
    <property type="entry name" value="LIPOPROTEIN-RELEASING SYSTEM TRANSMEMBRANE PROTEIN LOLE"/>
    <property type="match status" value="1"/>
</dbReference>
<dbReference type="KEGG" id="mgod:E7746_04560"/>
<evidence type="ECO:0000259" key="9">
    <source>
        <dbReference type="Pfam" id="PF12704"/>
    </source>
</evidence>
<feature type="transmembrane region" description="Helical" evidence="7">
    <location>
        <begin position="379"/>
        <end position="400"/>
    </location>
</feature>
<dbReference type="GO" id="GO:0044874">
    <property type="term" value="P:lipoprotein localization to outer membrane"/>
    <property type="evidence" value="ECO:0007669"/>
    <property type="project" value="TreeGrafter"/>
</dbReference>
<evidence type="ECO:0000313" key="11">
    <source>
        <dbReference type="Proteomes" id="UP000297031"/>
    </source>
</evidence>
<comment type="subcellular location">
    <subcellularLocation>
        <location evidence="1">Cell membrane</location>
        <topology evidence="1">Multi-pass membrane protein</topology>
    </subcellularLocation>
</comment>
<keyword evidence="4 7" id="KW-0812">Transmembrane</keyword>
<feature type="transmembrane region" description="Helical" evidence="7">
    <location>
        <begin position="282"/>
        <end position="307"/>
    </location>
</feature>
<dbReference type="Pfam" id="PF12704">
    <property type="entry name" value="MacB_PCD"/>
    <property type="match status" value="1"/>
</dbReference>
<evidence type="ECO:0000256" key="4">
    <source>
        <dbReference type="ARBA" id="ARBA00022692"/>
    </source>
</evidence>
<evidence type="ECO:0000256" key="7">
    <source>
        <dbReference type="SAM" id="Phobius"/>
    </source>
</evidence>
<dbReference type="AlphaFoldDB" id="A0A4P7VPQ7"/>
<dbReference type="PANTHER" id="PTHR30489">
    <property type="entry name" value="LIPOPROTEIN-RELEASING SYSTEM TRANSMEMBRANE PROTEIN LOLE"/>
    <property type="match status" value="1"/>
</dbReference>
<dbReference type="GO" id="GO:0098797">
    <property type="term" value="C:plasma membrane protein complex"/>
    <property type="evidence" value="ECO:0007669"/>
    <property type="project" value="TreeGrafter"/>
</dbReference>
<evidence type="ECO:0000259" key="8">
    <source>
        <dbReference type="Pfam" id="PF02687"/>
    </source>
</evidence>
<gene>
    <name evidence="10" type="ORF">E7746_04560</name>
</gene>
<feature type="transmembrane region" description="Helical" evidence="7">
    <location>
        <begin position="337"/>
        <end position="359"/>
    </location>
</feature>
<keyword evidence="5 7" id="KW-1133">Transmembrane helix</keyword>
<feature type="domain" description="MacB-like periplasmic core" evidence="9">
    <location>
        <begin position="26"/>
        <end position="236"/>
    </location>
</feature>
<proteinExistence type="inferred from homology"/>
<evidence type="ECO:0000256" key="6">
    <source>
        <dbReference type="ARBA" id="ARBA00023136"/>
    </source>
</evidence>
<organism evidence="10 11">
    <name type="scientific">Muribaculum gordoncarteri</name>
    <dbReference type="NCBI Taxonomy" id="2530390"/>
    <lineage>
        <taxon>Bacteria</taxon>
        <taxon>Pseudomonadati</taxon>
        <taxon>Bacteroidota</taxon>
        <taxon>Bacteroidia</taxon>
        <taxon>Bacteroidales</taxon>
        <taxon>Muribaculaceae</taxon>
        <taxon>Muribaculum</taxon>
    </lineage>
</organism>
<dbReference type="OrthoDB" id="1522670at2"/>
<dbReference type="InterPro" id="IPR051447">
    <property type="entry name" value="Lipoprotein-release_system"/>
</dbReference>
<evidence type="ECO:0000256" key="1">
    <source>
        <dbReference type="ARBA" id="ARBA00004651"/>
    </source>
</evidence>
<evidence type="ECO:0000313" key="10">
    <source>
        <dbReference type="EMBL" id="QCD35209.1"/>
    </source>
</evidence>
<dbReference type="Proteomes" id="UP000297031">
    <property type="component" value="Chromosome"/>
</dbReference>
<accession>A0A4P7VPQ7</accession>
<name>A0A4P7VPQ7_9BACT</name>
<evidence type="ECO:0000256" key="2">
    <source>
        <dbReference type="ARBA" id="ARBA00005236"/>
    </source>
</evidence>
<keyword evidence="11" id="KW-1185">Reference proteome</keyword>
<keyword evidence="6 7" id="KW-0472">Membrane</keyword>
<dbReference type="InterPro" id="IPR025857">
    <property type="entry name" value="MacB_PCD"/>
</dbReference>
<reference evidence="10 11" key="1">
    <citation type="submission" date="2019-02" db="EMBL/GenBank/DDBJ databases">
        <title>Isolation and identification of novel species under the genus Muribaculum.</title>
        <authorList>
            <person name="Miyake S."/>
            <person name="Ding Y."/>
            <person name="Low A."/>
            <person name="Soh M."/>
            <person name="Seedorf H."/>
        </authorList>
    </citation>
    <scope>NUCLEOTIDE SEQUENCE [LARGE SCALE GENOMIC DNA]</scope>
    <source>
        <strain evidence="10 11">TLL-A4</strain>
    </source>
</reference>
<dbReference type="EMBL" id="CP039393">
    <property type="protein sequence ID" value="QCD35209.1"/>
    <property type="molecule type" value="Genomic_DNA"/>
</dbReference>
<dbReference type="Pfam" id="PF02687">
    <property type="entry name" value="FtsX"/>
    <property type="match status" value="1"/>
</dbReference>
<comment type="similarity">
    <text evidence="2">Belongs to the ABC-4 integral membrane protein family. LolC/E subfamily.</text>
</comment>